<keyword evidence="4" id="KW-0862">Zinc</keyword>
<dbReference type="PROSITE" id="PS51125">
    <property type="entry name" value="NHL"/>
    <property type="match status" value="5"/>
</dbReference>
<dbReference type="InterPro" id="IPR050952">
    <property type="entry name" value="TRIM-NHL_E3_ligases"/>
</dbReference>
<evidence type="ECO:0000256" key="6">
    <source>
        <dbReference type="PROSITE-ProRule" id="PRU00504"/>
    </source>
</evidence>
<dbReference type="PROSITE" id="PS50194">
    <property type="entry name" value="FILAMIN_REPEAT"/>
    <property type="match status" value="1"/>
</dbReference>
<dbReference type="InterPro" id="IPR013783">
    <property type="entry name" value="Ig-like_fold"/>
</dbReference>
<keyword evidence="1" id="KW-0479">Metal-binding</keyword>
<dbReference type="SMART" id="SM00557">
    <property type="entry name" value="IG_FLMN"/>
    <property type="match status" value="1"/>
</dbReference>
<comment type="caution">
    <text evidence="7">The sequence shown here is derived from an EMBL/GenBank/DDBJ whole genome shotgun (WGS) entry which is preliminary data.</text>
</comment>
<reference evidence="7 8" key="1">
    <citation type="submission" date="2022-05" db="EMBL/GenBank/DDBJ databases">
        <authorList>
            <consortium name="Genoscope - CEA"/>
            <person name="William W."/>
        </authorList>
    </citation>
    <scope>NUCLEOTIDE SEQUENCE [LARGE SCALE GENOMIC DNA]</scope>
</reference>
<gene>
    <name evidence="7" type="ORF">PEVE_00018605</name>
</gene>
<keyword evidence="8" id="KW-1185">Reference proteome</keyword>
<evidence type="ECO:0000313" key="8">
    <source>
        <dbReference type="Proteomes" id="UP001159427"/>
    </source>
</evidence>
<feature type="repeat" description="NHL" evidence="6">
    <location>
        <begin position="132"/>
        <end position="175"/>
    </location>
</feature>
<evidence type="ECO:0000256" key="1">
    <source>
        <dbReference type="ARBA" id="ARBA00022723"/>
    </source>
</evidence>
<protein>
    <submittedName>
        <fullName evidence="7">Uncharacterized protein</fullName>
    </submittedName>
</protein>
<keyword evidence="3" id="KW-0863">Zinc-finger</keyword>
<accession>A0ABN8M4Y9</accession>
<dbReference type="Proteomes" id="UP001159427">
    <property type="component" value="Unassembled WGS sequence"/>
</dbReference>
<feature type="repeat" description="NHL" evidence="6">
    <location>
        <begin position="179"/>
        <end position="222"/>
    </location>
</feature>
<evidence type="ECO:0000256" key="2">
    <source>
        <dbReference type="ARBA" id="ARBA00022737"/>
    </source>
</evidence>
<evidence type="ECO:0000256" key="4">
    <source>
        <dbReference type="ARBA" id="ARBA00022833"/>
    </source>
</evidence>
<dbReference type="Gene3D" id="2.60.40.10">
    <property type="entry name" value="Immunoglobulins"/>
    <property type="match status" value="1"/>
</dbReference>
<dbReference type="SUPFAM" id="SSF101898">
    <property type="entry name" value="NHL repeat"/>
    <property type="match status" value="1"/>
</dbReference>
<feature type="repeat" description="NHL" evidence="6">
    <location>
        <begin position="375"/>
        <end position="416"/>
    </location>
</feature>
<keyword evidence="2" id="KW-0677">Repeat</keyword>
<dbReference type="PANTHER" id="PTHR24104:SF25">
    <property type="entry name" value="PROTEIN LIN-41"/>
    <property type="match status" value="1"/>
</dbReference>
<dbReference type="Pfam" id="PF01436">
    <property type="entry name" value="NHL"/>
    <property type="match status" value="5"/>
</dbReference>
<dbReference type="Gene3D" id="2.120.10.30">
    <property type="entry name" value="TolB, C-terminal domain"/>
    <property type="match status" value="2"/>
</dbReference>
<dbReference type="InterPro" id="IPR017868">
    <property type="entry name" value="Filamin/ABP280_repeat-like"/>
</dbReference>
<name>A0ABN8M4Y9_9CNID</name>
<evidence type="ECO:0000256" key="5">
    <source>
        <dbReference type="PROSITE-ProRule" id="PRU00087"/>
    </source>
</evidence>
<feature type="repeat" description="NHL" evidence="6">
    <location>
        <begin position="226"/>
        <end position="269"/>
    </location>
</feature>
<proteinExistence type="predicted"/>
<organism evidence="7 8">
    <name type="scientific">Porites evermanni</name>
    <dbReference type="NCBI Taxonomy" id="104178"/>
    <lineage>
        <taxon>Eukaryota</taxon>
        <taxon>Metazoa</taxon>
        <taxon>Cnidaria</taxon>
        <taxon>Anthozoa</taxon>
        <taxon>Hexacorallia</taxon>
        <taxon>Scleractinia</taxon>
        <taxon>Fungiina</taxon>
        <taxon>Poritidae</taxon>
        <taxon>Porites</taxon>
    </lineage>
</organism>
<evidence type="ECO:0000313" key="7">
    <source>
        <dbReference type="EMBL" id="CAH3023246.1"/>
    </source>
</evidence>
<dbReference type="InterPro" id="IPR014756">
    <property type="entry name" value="Ig_E-set"/>
</dbReference>
<dbReference type="PANTHER" id="PTHR24104">
    <property type="entry name" value="E3 UBIQUITIN-PROTEIN LIGASE NHLRC1-RELATED"/>
    <property type="match status" value="1"/>
</dbReference>
<feature type="repeat" description="Filamin" evidence="5">
    <location>
        <begin position="33"/>
        <end position="124"/>
    </location>
</feature>
<dbReference type="SUPFAM" id="SSF81296">
    <property type="entry name" value="E set domains"/>
    <property type="match status" value="1"/>
</dbReference>
<dbReference type="EMBL" id="CALNXI010000252">
    <property type="protein sequence ID" value="CAH3023246.1"/>
    <property type="molecule type" value="Genomic_DNA"/>
</dbReference>
<dbReference type="InterPro" id="IPR001258">
    <property type="entry name" value="NHL_repeat"/>
</dbReference>
<dbReference type="InterPro" id="IPR001298">
    <property type="entry name" value="Filamin/ABP280_rpt"/>
</dbReference>
<sequence>MENKKILDVVNGEEIGFLEKPYRTKGRESLTEGKGMKEGTLGRKAQFNLITRNSERMQGYDERDRVTVELKDEKGQECVTEVKVKDMKDGTYNVSFYPAVQGILKLLVKVNEEQTCGSPFTISVKPFHVKPVLCFGEKGTGDGMFDYPRGVAVTDKDEIVVADQCNNRVQLFNSNGTFLRSFGHRGKNSGEFNRPDGIAIDKDGNIFVADSGNHRVQIFSREGRHLGSFGSIVSLDSKLLEPSGLSLDSNGNIIVADTGDKLIKIFTPKGRFVMKIGGQGSLTKLRAWIGGQGSFSYLVHCVPCGEYFIVSDLGEHCIKVFNREGHFQYKFGKEGQGDGEFSYPGYLSVNESQHLFVCDRYNHRVQVFELNGKFIGKFGTEGSKLGEFSKPLSVATLSNGRIVVSDECNHRIQIFE</sequence>
<dbReference type="InterPro" id="IPR011042">
    <property type="entry name" value="6-blade_b-propeller_TolB-like"/>
</dbReference>
<feature type="repeat" description="NHL" evidence="6">
    <location>
        <begin position="328"/>
        <end position="371"/>
    </location>
</feature>
<evidence type="ECO:0000256" key="3">
    <source>
        <dbReference type="ARBA" id="ARBA00022771"/>
    </source>
</evidence>
<dbReference type="Pfam" id="PF00630">
    <property type="entry name" value="Filamin"/>
    <property type="match status" value="1"/>
</dbReference>